<dbReference type="EMBL" id="CP036298">
    <property type="protein sequence ID" value="QDV21857.1"/>
    <property type="molecule type" value="Genomic_DNA"/>
</dbReference>
<dbReference type="Proteomes" id="UP000318017">
    <property type="component" value="Chromosome"/>
</dbReference>
<keyword evidence="2" id="KW-1185">Reference proteome</keyword>
<evidence type="ECO:0000313" key="1">
    <source>
        <dbReference type="EMBL" id="QDV21857.1"/>
    </source>
</evidence>
<dbReference type="KEGG" id="ahel:Q31a_01360"/>
<protein>
    <submittedName>
        <fullName evidence="1">Uncharacterized protein</fullName>
    </submittedName>
</protein>
<gene>
    <name evidence="1" type="ORF">Q31a_01360</name>
</gene>
<sequence length="81" mass="8629">MSSFVQSSMCLNAVSFPKPAEASPANLGLAVYARLFAVAVGLLEESSAFSGNTAATARCFLPHLSQNVSMWNGNVSFWQQN</sequence>
<accession>A0A518FZS1</accession>
<organism evidence="1 2">
    <name type="scientific">Aureliella helgolandensis</name>
    <dbReference type="NCBI Taxonomy" id="2527968"/>
    <lineage>
        <taxon>Bacteria</taxon>
        <taxon>Pseudomonadati</taxon>
        <taxon>Planctomycetota</taxon>
        <taxon>Planctomycetia</taxon>
        <taxon>Pirellulales</taxon>
        <taxon>Pirellulaceae</taxon>
        <taxon>Aureliella</taxon>
    </lineage>
</organism>
<evidence type="ECO:0000313" key="2">
    <source>
        <dbReference type="Proteomes" id="UP000318017"/>
    </source>
</evidence>
<proteinExistence type="predicted"/>
<name>A0A518FZS1_9BACT</name>
<reference evidence="1 2" key="1">
    <citation type="submission" date="2019-02" db="EMBL/GenBank/DDBJ databases">
        <title>Deep-cultivation of Planctomycetes and their phenomic and genomic characterization uncovers novel biology.</title>
        <authorList>
            <person name="Wiegand S."/>
            <person name="Jogler M."/>
            <person name="Boedeker C."/>
            <person name="Pinto D."/>
            <person name="Vollmers J."/>
            <person name="Rivas-Marin E."/>
            <person name="Kohn T."/>
            <person name="Peeters S.H."/>
            <person name="Heuer A."/>
            <person name="Rast P."/>
            <person name="Oberbeckmann S."/>
            <person name="Bunk B."/>
            <person name="Jeske O."/>
            <person name="Meyerdierks A."/>
            <person name="Storesund J.E."/>
            <person name="Kallscheuer N."/>
            <person name="Luecker S."/>
            <person name="Lage O.M."/>
            <person name="Pohl T."/>
            <person name="Merkel B.J."/>
            <person name="Hornburger P."/>
            <person name="Mueller R.-W."/>
            <person name="Bruemmer F."/>
            <person name="Labrenz M."/>
            <person name="Spormann A.M."/>
            <person name="Op den Camp H."/>
            <person name="Overmann J."/>
            <person name="Amann R."/>
            <person name="Jetten M.S.M."/>
            <person name="Mascher T."/>
            <person name="Medema M.H."/>
            <person name="Devos D.P."/>
            <person name="Kaster A.-K."/>
            <person name="Ovreas L."/>
            <person name="Rohde M."/>
            <person name="Galperin M.Y."/>
            <person name="Jogler C."/>
        </authorList>
    </citation>
    <scope>NUCLEOTIDE SEQUENCE [LARGE SCALE GENOMIC DNA]</scope>
    <source>
        <strain evidence="1 2">Q31a</strain>
    </source>
</reference>
<dbReference type="AlphaFoldDB" id="A0A518FZS1"/>